<dbReference type="InterPro" id="IPR015943">
    <property type="entry name" value="WD40/YVTN_repeat-like_dom_sf"/>
</dbReference>
<protein>
    <recommendedName>
        <fullName evidence="2">YNCE-like beta-propeller domain-containing protein</fullName>
    </recommendedName>
</protein>
<accession>A0A381Q9R2</accession>
<dbReference type="SUPFAM" id="SSF50974">
    <property type="entry name" value="Nitrous oxide reductase, N-terminal domain"/>
    <property type="match status" value="1"/>
</dbReference>
<sequence length="330" mass="34774">MRLKLLIVCSVLAAGASSLMGQSPNGRTGTLVVLNKSVATATFIDVASGETLATLPTGRGPHELAITRDGRWAVSTDYSGGNSLTVFDVQNLSVERTIDLGSYPRPHGAFFLPGDSIMVITSEASQNVALVNPFRGEIVSVIATGAGGSHMVAVTGDGATLYTGNMQAATVSELDVATARRTRTFAVPGTPEAITVSRDGTEVWVGSNAEGLVSVVETESGNVSSQLSGFEWPYRILIVEDRDLVVIPDMGRHVVRFVDYGDHTDIETLPFPGEGPQGVALTPDHGTVFLSLSSSGEIAVIDLTTRRVVRRIDSGPSPDGIGWSPLVLRR</sequence>
<dbReference type="Gene3D" id="2.130.10.10">
    <property type="entry name" value="YVTN repeat-like/Quinoprotein amine dehydrogenase"/>
    <property type="match status" value="2"/>
</dbReference>
<feature type="domain" description="YNCE-like beta-propeller" evidence="2">
    <location>
        <begin position="136"/>
        <end position="231"/>
    </location>
</feature>
<organism evidence="3">
    <name type="scientific">marine metagenome</name>
    <dbReference type="NCBI Taxonomy" id="408172"/>
    <lineage>
        <taxon>unclassified sequences</taxon>
        <taxon>metagenomes</taxon>
        <taxon>ecological metagenomes</taxon>
    </lineage>
</organism>
<name>A0A381Q9R2_9ZZZZ</name>
<gene>
    <name evidence="3" type="ORF">METZ01_LOCUS27227</name>
</gene>
<dbReference type="InterPro" id="IPR011045">
    <property type="entry name" value="N2O_reductase_N"/>
</dbReference>
<dbReference type="AlphaFoldDB" id="A0A381Q9R2"/>
<proteinExistence type="predicted"/>
<dbReference type="PANTHER" id="PTHR47197:SF3">
    <property type="entry name" value="DIHYDRO-HEME D1 DEHYDROGENASE"/>
    <property type="match status" value="1"/>
</dbReference>
<reference evidence="3" key="1">
    <citation type="submission" date="2018-05" db="EMBL/GenBank/DDBJ databases">
        <authorList>
            <person name="Lanie J.A."/>
            <person name="Ng W.-L."/>
            <person name="Kazmierczak K.M."/>
            <person name="Andrzejewski T.M."/>
            <person name="Davidsen T.M."/>
            <person name="Wayne K.J."/>
            <person name="Tettelin H."/>
            <person name="Glass J.I."/>
            <person name="Rusch D."/>
            <person name="Podicherti R."/>
            <person name="Tsui H.-C.T."/>
            <person name="Winkler M.E."/>
        </authorList>
    </citation>
    <scope>NUCLEOTIDE SEQUENCE</scope>
</reference>
<dbReference type="EMBL" id="UINC01001208">
    <property type="protein sequence ID" value="SUZ74373.1"/>
    <property type="molecule type" value="Genomic_DNA"/>
</dbReference>
<evidence type="ECO:0000256" key="1">
    <source>
        <dbReference type="ARBA" id="ARBA00022729"/>
    </source>
</evidence>
<evidence type="ECO:0000313" key="3">
    <source>
        <dbReference type="EMBL" id="SUZ74373.1"/>
    </source>
</evidence>
<evidence type="ECO:0000259" key="2">
    <source>
        <dbReference type="Pfam" id="PF21783"/>
    </source>
</evidence>
<dbReference type="InterPro" id="IPR051200">
    <property type="entry name" value="Host-pathogen_enzymatic-act"/>
</dbReference>
<dbReference type="PANTHER" id="PTHR47197">
    <property type="entry name" value="PROTEIN NIRF"/>
    <property type="match status" value="1"/>
</dbReference>
<keyword evidence="1" id="KW-0732">Signal</keyword>
<dbReference type="InterPro" id="IPR048433">
    <property type="entry name" value="YNCE-like_beta-prop"/>
</dbReference>
<dbReference type="Pfam" id="PF21783">
    <property type="entry name" value="YNCE"/>
    <property type="match status" value="1"/>
</dbReference>